<dbReference type="PANTHER" id="PTHR30634">
    <property type="entry name" value="OUTER MEMBRANE LOLAB LIPOPROTEIN INSERTION APPARATUS"/>
    <property type="match status" value="1"/>
</dbReference>
<reference key="1">
    <citation type="submission" date="2010-11" db="EMBL/GenBank/DDBJ databases">
        <title>The complete sequence of chromosome of Isophaera pallida ATCC 43644.</title>
        <authorList>
            <consortium name="US DOE Joint Genome Institute (JGI-PGF)"/>
            <person name="Lucas S."/>
            <person name="Copeland A."/>
            <person name="Lapidus A."/>
            <person name="Bruce D."/>
            <person name="Goodwin L."/>
            <person name="Pitluck S."/>
            <person name="Kyrpides N."/>
            <person name="Mavromatis K."/>
            <person name="Pagani I."/>
            <person name="Ivanova N."/>
            <person name="Saunders E."/>
            <person name="Brettin T."/>
            <person name="Detter J.C."/>
            <person name="Han C."/>
            <person name="Tapia R."/>
            <person name="Land M."/>
            <person name="Hauser L."/>
            <person name="Markowitz V."/>
            <person name="Cheng J.-F."/>
            <person name="Hugenholtz P."/>
            <person name="Woyke T."/>
            <person name="Wu D."/>
            <person name="Eisen J.A."/>
        </authorList>
    </citation>
    <scope>NUCLEOTIDE SEQUENCE</scope>
    <source>
        <strain>ATCC 43644</strain>
    </source>
</reference>
<dbReference type="FunCoup" id="E8R311">
    <property type="interactions" value="42"/>
</dbReference>
<dbReference type="RefSeq" id="WP_013563804.1">
    <property type="nucleotide sequence ID" value="NC_014962.1"/>
</dbReference>
<evidence type="ECO:0000313" key="2">
    <source>
        <dbReference type="Proteomes" id="UP000008631"/>
    </source>
</evidence>
<dbReference type="EMBL" id="CP002353">
    <property type="protein sequence ID" value="ADV61515.1"/>
    <property type="molecule type" value="Genomic_DNA"/>
</dbReference>
<dbReference type="InterPro" id="IPR008912">
    <property type="entry name" value="Uncharacterised_CoxE"/>
</dbReference>
<reference evidence="1 2" key="2">
    <citation type="journal article" date="2011" name="Stand. Genomic Sci.">
        <title>Complete genome sequence of Isosphaera pallida type strain (IS1B).</title>
        <authorList>
            <consortium name="US DOE Joint Genome Institute (JGI-PGF)"/>
            <person name="Goker M."/>
            <person name="Cleland D."/>
            <person name="Saunders E."/>
            <person name="Lapidus A."/>
            <person name="Nolan M."/>
            <person name="Lucas S."/>
            <person name="Hammon N."/>
            <person name="Deshpande S."/>
            <person name="Cheng J.F."/>
            <person name="Tapia R."/>
            <person name="Han C."/>
            <person name="Goodwin L."/>
            <person name="Pitluck S."/>
            <person name="Liolios K."/>
            <person name="Pagani I."/>
            <person name="Ivanova N."/>
            <person name="Mavromatis K."/>
            <person name="Pati A."/>
            <person name="Chen A."/>
            <person name="Palaniappan K."/>
            <person name="Land M."/>
            <person name="Hauser L."/>
            <person name="Chang Y.J."/>
            <person name="Jeffries C.D."/>
            <person name="Detter J.C."/>
            <person name="Beck B."/>
            <person name="Woyke T."/>
            <person name="Bristow J."/>
            <person name="Eisen J.A."/>
            <person name="Markowitz V."/>
            <person name="Hugenholtz P."/>
            <person name="Kyrpides N.C."/>
            <person name="Klenk H.P."/>
        </authorList>
    </citation>
    <scope>NUCLEOTIDE SEQUENCE [LARGE SCALE GENOMIC DNA]</scope>
    <source>
        <strain evidence="2">ATCC 43644 / DSM 9630 / IS1B</strain>
    </source>
</reference>
<dbReference type="PANTHER" id="PTHR30634:SF16">
    <property type="entry name" value="OUTER-MEMBRANE LIPOPROTEIN LOLB"/>
    <property type="match status" value="1"/>
</dbReference>
<dbReference type="InParanoid" id="E8R311"/>
<dbReference type="HOGENOM" id="CLU_058765_0_0_0"/>
<sequence>MATSSSSLFDPEQLRRWRLILGKESQASLEAMGPGACLSGMDAEMDQALSAIYDETGDLESGSGQRSAGLGGSAPRLAKWLGDIRAYFKEDVVSVIQADAIERKGLKQLLFEPEMLKSVQPNVQLVGTLMSLRGRIPERSKETARMVVRAVVEEIKKKFEQSIRQAVMGALNRKEHTPMPSASAIDWKWTIGRNLKNYNPDLATIIPERVYFYSRARKSNAWTVIVDMDQSGSMADSVVYGAVTGSIFASLPALDTHVIAFDTEVVDLTEQCGNDPVEMLFGVQLGGGTNINKSVAYCEQFINEPKKTILLLITDLFEGGNEAQLVRRLGEMVASGVKVICLLALSDSGVPSYDERLARKLSALKIPCFGCTPNRLPELIDAALRGGDLTKLATSSTISKQ</sequence>
<dbReference type="eggNOG" id="COG2425">
    <property type="taxonomic scope" value="Bacteria"/>
</dbReference>
<dbReference type="SUPFAM" id="SSF53300">
    <property type="entry name" value="vWA-like"/>
    <property type="match status" value="1"/>
</dbReference>
<dbReference type="Pfam" id="PF05762">
    <property type="entry name" value="VWA_CoxE"/>
    <property type="match status" value="1"/>
</dbReference>
<gene>
    <name evidence="1" type="ordered locus">Isop_0926</name>
</gene>
<dbReference type="OrthoDB" id="9789979at2"/>
<keyword evidence="2" id="KW-1185">Reference proteome</keyword>
<dbReference type="InterPro" id="IPR050458">
    <property type="entry name" value="LolB"/>
</dbReference>
<evidence type="ECO:0000313" key="1">
    <source>
        <dbReference type="EMBL" id="ADV61515.1"/>
    </source>
</evidence>
<protein>
    <submittedName>
        <fullName evidence="1">VWA containing CoxE family protein</fullName>
    </submittedName>
</protein>
<dbReference type="STRING" id="575540.Isop_0926"/>
<accession>E8R311</accession>
<dbReference type="InterPro" id="IPR036465">
    <property type="entry name" value="vWFA_dom_sf"/>
</dbReference>
<proteinExistence type="predicted"/>
<dbReference type="KEGG" id="ipa:Isop_0926"/>
<name>E8R311_ISOPI</name>
<organism evidence="1 2">
    <name type="scientific">Isosphaera pallida (strain ATCC 43644 / DSM 9630 / IS1B)</name>
    <dbReference type="NCBI Taxonomy" id="575540"/>
    <lineage>
        <taxon>Bacteria</taxon>
        <taxon>Pseudomonadati</taxon>
        <taxon>Planctomycetota</taxon>
        <taxon>Planctomycetia</taxon>
        <taxon>Isosphaerales</taxon>
        <taxon>Isosphaeraceae</taxon>
        <taxon>Isosphaera</taxon>
    </lineage>
</organism>
<dbReference type="Proteomes" id="UP000008631">
    <property type="component" value="Chromosome"/>
</dbReference>
<dbReference type="AlphaFoldDB" id="E8R311"/>